<dbReference type="Proteomes" id="UP000319836">
    <property type="component" value="Unassembled WGS sequence"/>
</dbReference>
<evidence type="ECO:0000256" key="4">
    <source>
        <dbReference type="ARBA" id="ARBA00023136"/>
    </source>
</evidence>
<dbReference type="AlphaFoldDB" id="A0A538U2I8"/>
<proteinExistence type="predicted"/>
<keyword evidence="3 6" id="KW-1133">Transmembrane helix</keyword>
<feature type="transmembrane region" description="Helical" evidence="6">
    <location>
        <begin position="109"/>
        <end position="135"/>
    </location>
</feature>
<keyword evidence="4 6" id="KW-0472">Membrane</keyword>
<protein>
    <recommendedName>
        <fullName evidence="7">Yip1 domain-containing protein</fullName>
    </recommendedName>
</protein>
<name>A0A538U2I8_UNCEI</name>
<sequence>MEVIEAPSTTPSDADATEPSLSPPARVIAIFTNPMGAWNGLRSRAQWWFPLLIILACSALLVAALYQRAIVPMNAEQYDRMVDAGRMTAEQAAQMEARMSGPVGMAFGLVFQSIFLVLVMLFLAAGVSFGVSFIVGTKLPYRQALEVVLWANLVMLPAGVISGVLAWSKETMKGVHLGPGILVPVADPPEKWQVGLTSFLDAFGPFEIWTVALVIIGASTLSGAPRKSVAWTIIGLYLAARVLGAALAALFTPGA</sequence>
<organism evidence="8 9">
    <name type="scientific">Eiseniibacteriota bacterium</name>
    <dbReference type="NCBI Taxonomy" id="2212470"/>
    <lineage>
        <taxon>Bacteria</taxon>
        <taxon>Candidatus Eiseniibacteriota</taxon>
    </lineage>
</organism>
<evidence type="ECO:0000313" key="9">
    <source>
        <dbReference type="Proteomes" id="UP000319836"/>
    </source>
</evidence>
<evidence type="ECO:0000256" key="6">
    <source>
        <dbReference type="SAM" id="Phobius"/>
    </source>
</evidence>
<feature type="transmembrane region" description="Helical" evidence="6">
    <location>
        <begin position="202"/>
        <end position="222"/>
    </location>
</feature>
<feature type="transmembrane region" description="Helical" evidence="6">
    <location>
        <begin position="229"/>
        <end position="251"/>
    </location>
</feature>
<evidence type="ECO:0000256" key="1">
    <source>
        <dbReference type="ARBA" id="ARBA00004141"/>
    </source>
</evidence>
<reference evidence="8 9" key="1">
    <citation type="journal article" date="2019" name="Nat. Microbiol.">
        <title>Mediterranean grassland soil C-N compound turnover is dependent on rainfall and depth, and is mediated by genomically divergent microorganisms.</title>
        <authorList>
            <person name="Diamond S."/>
            <person name="Andeer P.F."/>
            <person name="Li Z."/>
            <person name="Crits-Christoph A."/>
            <person name="Burstein D."/>
            <person name="Anantharaman K."/>
            <person name="Lane K.R."/>
            <person name="Thomas B.C."/>
            <person name="Pan C."/>
            <person name="Northen T.R."/>
            <person name="Banfield J.F."/>
        </authorList>
    </citation>
    <scope>NUCLEOTIDE SEQUENCE [LARGE SCALE GENOMIC DNA]</scope>
    <source>
        <strain evidence="8">WS_10</strain>
    </source>
</reference>
<feature type="transmembrane region" description="Helical" evidence="6">
    <location>
        <begin position="47"/>
        <end position="66"/>
    </location>
</feature>
<evidence type="ECO:0000256" key="2">
    <source>
        <dbReference type="ARBA" id="ARBA00022692"/>
    </source>
</evidence>
<feature type="domain" description="Yip1" evidence="7">
    <location>
        <begin position="29"/>
        <end position="243"/>
    </location>
</feature>
<evidence type="ECO:0000259" key="7">
    <source>
        <dbReference type="Pfam" id="PF04893"/>
    </source>
</evidence>
<dbReference type="GO" id="GO:0016020">
    <property type="term" value="C:membrane"/>
    <property type="evidence" value="ECO:0007669"/>
    <property type="project" value="UniProtKB-SubCell"/>
</dbReference>
<dbReference type="EMBL" id="VBPA01000241">
    <property type="protein sequence ID" value="TMQ70031.1"/>
    <property type="molecule type" value="Genomic_DNA"/>
</dbReference>
<gene>
    <name evidence="8" type="ORF">E6K80_09810</name>
</gene>
<feature type="transmembrane region" description="Helical" evidence="6">
    <location>
        <begin position="147"/>
        <end position="167"/>
    </location>
</feature>
<evidence type="ECO:0000256" key="3">
    <source>
        <dbReference type="ARBA" id="ARBA00022989"/>
    </source>
</evidence>
<comment type="subcellular location">
    <subcellularLocation>
        <location evidence="1">Membrane</location>
        <topology evidence="1">Multi-pass membrane protein</topology>
    </subcellularLocation>
</comment>
<dbReference type="InterPro" id="IPR006977">
    <property type="entry name" value="Yip1_dom"/>
</dbReference>
<comment type="caution">
    <text evidence="8">The sequence shown here is derived from an EMBL/GenBank/DDBJ whole genome shotgun (WGS) entry which is preliminary data.</text>
</comment>
<feature type="region of interest" description="Disordered" evidence="5">
    <location>
        <begin position="1"/>
        <end position="20"/>
    </location>
</feature>
<evidence type="ECO:0000313" key="8">
    <source>
        <dbReference type="EMBL" id="TMQ70031.1"/>
    </source>
</evidence>
<dbReference type="Pfam" id="PF04893">
    <property type="entry name" value="Yip1"/>
    <property type="match status" value="1"/>
</dbReference>
<evidence type="ECO:0000256" key="5">
    <source>
        <dbReference type="SAM" id="MobiDB-lite"/>
    </source>
</evidence>
<keyword evidence="2 6" id="KW-0812">Transmembrane</keyword>
<accession>A0A538U2I8</accession>